<dbReference type="EMBL" id="JAQQXP010000001">
    <property type="protein sequence ID" value="MDC8830599.1"/>
    <property type="molecule type" value="Genomic_DNA"/>
</dbReference>
<evidence type="ECO:0000256" key="1">
    <source>
        <dbReference type="SAM" id="SignalP"/>
    </source>
</evidence>
<feature type="chain" id="PRO_5047098387" evidence="1">
    <location>
        <begin position="20"/>
        <end position="165"/>
    </location>
</feature>
<protein>
    <submittedName>
        <fullName evidence="3">DUF2059 domain-containing protein</fullName>
    </submittedName>
</protein>
<sequence length="165" mass="18964">MKYFWLVLLTVCFSNAVSAADDARREKVAALLEATNADAVIDQIYTSLDGMFANMAKQYNIKESERPAFNAHMQKVQRLMRQEMGWQQLRDPMIELYLTHYTDQEIDGMLAFYQSDVGKAMVDKMPAVMAGSMQISQNMMQSVMPKLQALSEEYRQELQAKRESN</sequence>
<keyword evidence="1" id="KW-0732">Signal</keyword>
<evidence type="ECO:0000259" key="2">
    <source>
        <dbReference type="Pfam" id="PF09832"/>
    </source>
</evidence>
<dbReference type="InterPro" id="IPR018637">
    <property type="entry name" value="DUF2059"/>
</dbReference>
<dbReference type="Pfam" id="PF09832">
    <property type="entry name" value="DUF2059"/>
    <property type="match status" value="1"/>
</dbReference>
<name>A0ABT5L0N0_9ALTE</name>
<gene>
    <name evidence="3" type="ORF">OIK42_07480</name>
</gene>
<comment type="caution">
    <text evidence="3">The sequence shown here is derived from an EMBL/GenBank/DDBJ whole genome shotgun (WGS) entry which is preliminary data.</text>
</comment>
<keyword evidence="4" id="KW-1185">Reference proteome</keyword>
<feature type="domain" description="DUF2059" evidence="2">
    <location>
        <begin position="87"/>
        <end position="145"/>
    </location>
</feature>
<organism evidence="3 4">
    <name type="scientific">Alteromonas gilva</name>
    <dbReference type="NCBI Taxonomy" id="2987522"/>
    <lineage>
        <taxon>Bacteria</taxon>
        <taxon>Pseudomonadati</taxon>
        <taxon>Pseudomonadota</taxon>
        <taxon>Gammaproteobacteria</taxon>
        <taxon>Alteromonadales</taxon>
        <taxon>Alteromonadaceae</taxon>
        <taxon>Alteromonas/Salinimonas group</taxon>
        <taxon>Alteromonas</taxon>
    </lineage>
</organism>
<accession>A0ABT5L0N0</accession>
<reference evidence="3 4" key="1">
    <citation type="submission" date="2022-10" db="EMBL/GenBank/DDBJ databases">
        <title>Alteromonas sp. chi3 Genome sequencing.</title>
        <authorList>
            <person name="Park S."/>
        </authorList>
    </citation>
    <scope>NUCLEOTIDE SEQUENCE [LARGE SCALE GENOMIC DNA]</scope>
    <source>
        <strain evidence="4">chi3</strain>
    </source>
</reference>
<dbReference type="Proteomes" id="UP001218788">
    <property type="component" value="Unassembled WGS sequence"/>
</dbReference>
<evidence type="ECO:0000313" key="3">
    <source>
        <dbReference type="EMBL" id="MDC8830599.1"/>
    </source>
</evidence>
<feature type="signal peptide" evidence="1">
    <location>
        <begin position="1"/>
        <end position="19"/>
    </location>
</feature>
<proteinExistence type="predicted"/>
<dbReference type="RefSeq" id="WP_273639521.1">
    <property type="nucleotide sequence ID" value="NZ_JAQQXP010000001.1"/>
</dbReference>
<evidence type="ECO:0000313" key="4">
    <source>
        <dbReference type="Proteomes" id="UP001218788"/>
    </source>
</evidence>